<keyword evidence="1" id="KW-1133">Transmembrane helix</keyword>
<feature type="transmembrane region" description="Helical" evidence="1">
    <location>
        <begin position="35"/>
        <end position="54"/>
    </location>
</feature>
<dbReference type="AlphaFoldDB" id="A0A3E0I9R4"/>
<evidence type="ECO:0000256" key="1">
    <source>
        <dbReference type="SAM" id="Phobius"/>
    </source>
</evidence>
<dbReference type="InterPro" id="IPR025323">
    <property type="entry name" value="DUF4229"/>
</dbReference>
<proteinExistence type="predicted"/>
<evidence type="ECO:0000313" key="2">
    <source>
        <dbReference type="EMBL" id="REH55379.1"/>
    </source>
</evidence>
<comment type="caution">
    <text evidence="2">The sequence shown here is derived from an EMBL/GenBank/DDBJ whole genome shotgun (WGS) entry which is preliminary data.</text>
</comment>
<keyword evidence="3" id="KW-1185">Reference proteome</keyword>
<accession>A0A3E0I9R4</accession>
<dbReference type="Proteomes" id="UP000256269">
    <property type="component" value="Unassembled WGS sequence"/>
</dbReference>
<keyword evidence="1" id="KW-0812">Transmembrane</keyword>
<gene>
    <name evidence="2" type="ORF">BCF44_101399</name>
</gene>
<evidence type="ECO:0000313" key="3">
    <source>
        <dbReference type="Proteomes" id="UP000256269"/>
    </source>
</evidence>
<organism evidence="2 3">
    <name type="scientific">Kutzneria buriramensis</name>
    <dbReference type="NCBI Taxonomy" id="1045776"/>
    <lineage>
        <taxon>Bacteria</taxon>
        <taxon>Bacillati</taxon>
        <taxon>Actinomycetota</taxon>
        <taxon>Actinomycetes</taxon>
        <taxon>Pseudonocardiales</taxon>
        <taxon>Pseudonocardiaceae</taxon>
        <taxon>Kutzneria</taxon>
    </lineage>
</organism>
<sequence length="85" mass="9300">METSTFGRDITVYTAARIGLLAVIAFLLTLAHVPLLIAVAVGLVLAWPLSMVLLRGLNTRIAAALTERRAERLKMRAQLRGEDTQ</sequence>
<reference evidence="2 3" key="1">
    <citation type="submission" date="2018-08" db="EMBL/GenBank/DDBJ databases">
        <title>Genomic Encyclopedia of Archaeal and Bacterial Type Strains, Phase II (KMG-II): from individual species to whole genera.</title>
        <authorList>
            <person name="Goeker M."/>
        </authorList>
    </citation>
    <scope>NUCLEOTIDE SEQUENCE [LARGE SCALE GENOMIC DNA]</scope>
    <source>
        <strain evidence="2 3">DSM 45791</strain>
    </source>
</reference>
<dbReference type="Pfam" id="PF14012">
    <property type="entry name" value="DUF4229"/>
    <property type="match status" value="1"/>
</dbReference>
<name>A0A3E0I9R4_9PSEU</name>
<protein>
    <submittedName>
        <fullName evidence="2">Uncharacterized protein DUF4229</fullName>
    </submittedName>
</protein>
<dbReference type="RefSeq" id="WP_246014780.1">
    <property type="nucleotide sequence ID" value="NZ_CP144375.1"/>
</dbReference>
<keyword evidence="1" id="KW-0472">Membrane</keyword>
<dbReference type="EMBL" id="QUNO01000001">
    <property type="protein sequence ID" value="REH55379.1"/>
    <property type="molecule type" value="Genomic_DNA"/>
</dbReference>
<feature type="transmembrane region" description="Helical" evidence="1">
    <location>
        <begin position="12"/>
        <end position="29"/>
    </location>
</feature>